<dbReference type="eggNOG" id="ENOG5033AFA">
    <property type="taxonomic scope" value="Bacteria"/>
</dbReference>
<evidence type="ECO:0000313" key="3">
    <source>
        <dbReference type="Proteomes" id="UP000002297"/>
    </source>
</evidence>
<sequence>MKAVLLILISLLINTSSNVVCSCGIILDEEGARRLKDKMDIIIEGTAIEVVDEQFNKYCTNENVRVRVDRVINGPDNLKEILTNQTSAGNCIKSLTIGEQYIIIGNKLAVKQSKLNSTKAHIPLEIKNSIKNGINLCRKKSDDEEKYWNCLYNVNTVIMTDGCLIVDSKLKFFNYF</sequence>
<organism evidence="2 3">
    <name type="scientific">Croceibacter atlanticus (strain ATCC BAA-628 / JCM 21780 / CIP 108009 / IAM 15332 / KCTC 12090 / HTCC2559)</name>
    <dbReference type="NCBI Taxonomy" id="216432"/>
    <lineage>
        <taxon>Bacteria</taxon>
        <taxon>Pseudomonadati</taxon>
        <taxon>Bacteroidota</taxon>
        <taxon>Flavobacteriia</taxon>
        <taxon>Flavobacteriales</taxon>
        <taxon>Flavobacteriaceae</taxon>
        <taxon>Croceibacter</taxon>
    </lineage>
</organism>
<name>A3U8L1_CROAH</name>
<dbReference type="EMBL" id="CP002046">
    <property type="protein sequence ID" value="EAP88578.1"/>
    <property type="molecule type" value="Genomic_DNA"/>
</dbReference>
<feature type="signal peptide" evidence="1">
    <location>
        <begin position="1"/>
        <end position="21"/>
    </location>
</feature>
<dbReference type="Proteomes" id="UP000002297">
    <property type="component" value="Chromosome"/>
</dbReference>
<dbReference type="AlphaFoldDB" id="A3U8L1"/>
<evidence type="ECO:0000313" key="2">
    <source>
        <dbReference type="EMBL" id="EAP88578.1"/>
    </source>
</evidence>
<evidence type="ECO:0000256" key="1">
    <source>
        <dbReference type="SAM" id="SignalP"/>
    </source>
</evidence>
<gene>
    <name evidence="2" type="ordered locus">CA2559_07445</name>
</gene>
<accession>A3U8L1</accession>
<feature type="chain" id="PRO_5002659079" evidence="1">
    <location>
        <begin position="22"/>
        <end position="176"/>
    </location>
</feature>
<dbReference type="PROSITE" id="PS51257">
    <property type="entry name" value="PROKAR_LIPOPROTEIN"/>
    <property type="match status" value="1"/>
</dbReference>
<protein>
    <submittedName>
        <fullName evidence="2">Uncharacterized protein</fullName>
    </submittedName>
</protein>
<reference evidence="2 3" key="1">
    <citation type="journal article" date="2010" name="J. Bacteriol.">
        <title>The complete genome sequence of Croceibacter atlanticus HTCC2559T.</title>
        <authorList>
            <person name="Oh H.M."/>
            <person name="Kang I."/>
            <person name="Ferriera S."/>
            <person name="Giovannoni S.J."/>
            <person name="Cho J.C."/>
        </authorList>
    </citation>
    <scope>NUCLEOTIDE SEQUENCE [LARGE SCALE GENOMIC DNA]</scope>
    <source>
        <strain evidence="3">ATCC BAA-628 / HTCC2559 / KCTC 12090</strain>
    </source>
</reference>
<keyword evidence="3" id="KW-1185">Reference proteome</keyword>
<proteinExistence type="predicted"/>
<dbReference type="HOGENOM" id="CLU_1522711_0_0_10"/>
<keyword evidence="1" id="KW-0732">Signal</keyword>
<dbReference type="KEGG" id="cat:CA2559_07445"/>
<dbReference type="STRING" id="216432.CA2559_07445"/>